<keyword evidence="2" id="KW-1185">Reference proteome</keyword>
<sequence length="70" mass="8068">MGQRWPENLVLNERPLPECRRSDTDVRIWVVITVGRSGFFRPLVDVAAAFSLPDRNIDPYDMHRGSWGAQ</sequence>
<proteinExistence type="predicted"/>
<evidence type="ECO:0000313" key="1">
    <source>
        <dbReference type="EMBL" id="GGB22787.1"/>
    </source>
</evidence>
<organism evidence="1 2">
    <name type="scientific">Sphingomonas metalli</name>
    <dbReference type="NCBI Taxonomy" id="1779358"/>
    <lineage>
        <taxon>Bacteria</taxon>
        <taxon>Pseudomonadati</taxon>
        <taxon>Pseudomonadota</taxon>
        <taxon>Alphaproteobacteria</taxon>
        <taxon>Sphingomonadales</taxon>
        <taxon>Sphingomonadaceae</taxon>
        <taxon>Sphingomonas</taxon>
    </lineage>
</organism>
<reference evidence="1" key="2">
    <citation type="submission" date="2020-09" db="EMBL/GenBank/DDBJ databases">
        <authorList>
            <person name="Sun Q."/>
            <person name="Zhou Y."/>
        </authorList>
    </citation>
    <scope>NUCLEOTIDE SEQUENCE</scope>
    <source>
        <strain evidence="1">CGMCC 1.15330</strain>
    </source>
</reference>
<dbReference type="Proteomes" id="UP000623067">
    <property type="component" value="Unassembled WGS sequence"/>
</dbReference>
<comment type="caution">
    <text evidence="1">The sequence shown here is derived from an EMBL/GenBank/DDBJ whole genome shotgun (WGS) entry which is preliminary data.</text>
</comment>
<dbReference type="EMBL" id="BMIH01000001">
    <property type="protein sequence ID" value="GGB22787.1"/>
    <property type="molecule type" value="Genomic_DNA"/>
</dbReference>
<gene>
    <name evidence="1" type="ORF">GCM10011380_10560</name>
</gene>
<accession>A0A916SYE1</accession>
<reference evidence="1" key="1">
    <citation type="journal article" date="2014" name="Int. J. Syst. Evol. Microbiol.">
        <title>Complete genome sequence of Corynebacterium casei LMG S-19264T (=DSM 44701T), isolated from a smear-ripened cheese.</title>
        <authorList>
            <consortium name="US DOE Joint Genome Institute (JGI-PGF)"/>
            <person name="Walter F."/>
            <person name="Albersmeier A."/>
            <person name="Kalinowski J."/>
            <person name="Ruckert C."/>
        </authorList>
    </citation>
    <scope>NUCLEOTIDE SEQUENCE</scope>
    <source>
        <strain evidence="1">CGMCC 1.15330</strain>
    </source>
</reference>
<protein>
    <submittedName>
        <fullName evidence="1">Uncharacterized protein</fullName>
    </submittedName>
</protein>
<name>A0A916SYE1_9SPHN</name>
<evidence type="ECO:0000313" key="2">
    <source>
        <dbReference type="Proteomes" id="UP000623067"/>
    </source>
</evidence>
<dbReference type="AlphaFoldDB" id="A0A916SYE1"/>